<protein>
    <submittedName>
        <fullName evidence="4">C-type lectin domain-containing protein</fullName>
    </submittedName>
</protein>
<name>A0A0N5AU50_9BILA</name>
<proteinExistence type="predicted"/>
<dbReference type="CDD" id="cd00037">
    <property type="entry name" value="CLECT"/>
    <property type="match status" value="1"/>
</dbReference>
<organism evidence="3 4">
    <name type="scientific">Syphacia muris</name>
    <dbReference type="NCBI Taxonomy" id="451379"/>
    <lineage>
        <taxon>Eukaryota</taxon>
        <taxon>Metazoa</taxon>
        <taxon>Ecdysozoa</taxon>
        <taxon>Nematoda</taxon>
        <taxon>Chromadorea</taxon>
        <taxon>Rhabditida</taxon>
        <taxon>Spirurina</taxon>
        <taxon>Oxyuridomorpha</taxon>
        <taxon>Oxyuroidea</taxon>
        <taxon>Oxyuridae</taxon>
        <taxon>Syphacia</taxon>
    </lineage>
</organism>
<sequence>MQMSSAVTWSSSGLPEVGPSTYVNATRYCQNLNATLLTIYSKEEEDFANGLFNEPRAYWIGLVPYETFWYWFDGGNMTYEHFRAKPEKARNCGMINSVSYDGLWDIVSCDYLTHNLQGTICKNSPRLEKFLLKKALHLQQVGLGHLGFQQQINGIHGIDFHHIATGFSTDAQSDTYNLGYQQTSTKYGSGSSSSSKTVTKTEQIATAIGQQVPATEIKVTNITTTHFETIGGSKIGIAQAASPEATSVTTTHIETVGGEKIETAQAASSEATNVITKTEQTASEIPQQLPIAGLENSNVVNYTKTVTEQKEYEEGSLNGIPGSTVITKTQTITMNGQSQESSAASPINTHETETVTKVETIGKSSEAAEASAKTESIVSGAEKITSIGSSSTSEQIETAAATSAEASLNVNGEKIEQTQVPGSESVNGLFSFYPL</sequence>
<feature type="region of interest" description="Disordered" evidence="1">
    <location>
        <begin position="338"/>
        <end position="357"/>
    </location>
</feature>
<evidence type="ECO:0000313" key="3">
    <source>
        <dbReference type="Proteomes" id="UP000046393"/>
    </source>
</evidence>
<reference evidence="4" key="1">
    <citation type="submission" date="2017-02" db="UniProtKB">
        <authorList>
            <consortium name="WormBaseParasite"/>
        </authorList>
    </citation>
    <scope>IDENTIFICATION</scope>
</reference>
<dbReference type="Pfam" id="PF00059">
    <property type="entry name" value="Lectin_C"/>
    <property type="match status" value="1"/>
</dbReference>
<dbReference type="WBParaSite" id="SMUV_0000837301-mRNA-1">
    <property type="protein sequence ID" value="SMUV_0000837301-mRNA-1"/>
    <property type="gene ID" value="SMUV_0000837301"/>
</dbReference>
<dbReference type="InterPro" id="IPR016186">
    <property type="entry name" value="C-type_lectin-like/link_sf"/>
</dbReference>
<dbReference type="SUPFAM" id="SSF56436">
    <property type="entry name" value="C-type lectin-like"/>
    <property type="match status" value="1"/>
</dbReference>
<dbReference type="InterPro" id="IPR016187">
    <property type="entry name" value="CTDL_fold"/>
</dbReference>
<dbReference type="PANTHER" id="PTHR22803">
    <property type="entry name" value="MANNOSE, PHOSPHOLIPASE, LECTIN RECEPTOR RELATED"/>
    <property type="match status" value="1"/>
</dbReference>
<dbReference type="Proteomes" id="UP000046393">
    <property type="component" value="Unplaced"/>
</dbReference>
<evidence type="ECO:0000313" key="4">
    <source>
        <dbReference type="WBParaSite" id="SMUV_0000837301-mRNA-1"/>
    </source>
</evidence>
<dbReference type="SMART" id="SM00034">
    <property type="entry name" value="CLECT"/>
    <property type="match status" value="1"/>
</dbReference>
<dbReference type="PROSITE" id="PS50041">
    <property type="entry name" value="C_TYPE_LECTIN_2"/>
    <property type="match status" value="1"/>
</dbReference>
<dbReference type="InterPro" id="IPR001304">
    <property type="entry name" value="C-type_lectin-like"/>
</dbReference>
<dbReference type="AlphaFoldDB" id="A0A0N5AU50"/>
<evidence type="ECO:0000256" key="1">
    <source>
        <dbReference type="SAM" id="MobiDB-lite"/>
    </source>
</evidence>
<feature type="compositionally biased region" description="Polar residues" evidence="1">
    <location>
        <begin position="338"/>
        <end position="348"/>
    </location>
</feature>
<feature type="domain" description="C-type lectin" evidence="2">
    <location>
        <begin position="21"/>
        <end position="110"/>
    </location>
</feature>
<dbReference type="InterPro" id="IPR050111">
    <property type="entry name" value="C-type_lectin/snaclec_domain"/>
</dbReference>
<evidence type="ECO:0000259" key="2">
    <source>
        <dbReference type="PROSITE" id="PS50041"/>
    </source>
</evidence>
<keyword evidence="3" id="KW-1185">Reference proteome</keyword>
<dbReference type="Gene3D" id="3.10.100.10">
    <property type="entry name" value="Mannose-Binding Protein A, subunit A"/>
    <property type="match status" value="1"/>
</dbReference>
<accession>A0A0N5AU50</accession>